<evidence type="ECO:0000313" key="1">
    <source>
        <dbReference type="EMBL" id="QGY00339.1"/>
    </source>
</evidence>
<keyword evidence="2" id="KW-1185">Reference proteome</keyword>
<accession>A0A6I6J6D8</accession>
<dbReference type="Proteomes" id="UP000428330">
    <property type="component" value="Chromosome"/>
</dbReference>
<dbReference type="OrthoDB" id="7929427at2"/>
<dbReference type="EMBL" id="CP034348">
    <property type="protein sequence ID" value="QGY00339.1"/>
    <property type="molecule type" value="Genomic_DNA"/>
</dbReference>
<name>A0A6I6J6D8_9RHOB</name>
<reference evidence="2" key="1">
    <citation type="submission" date="2018-12" db="EMBL/GenBank/DDBJ databases">
        <title>Complete genome sequence of Roseovarius sp. MME-070.</title>
        <authorList>
            <person name="Nam Y.-D."/>
            <person name="Kang J."/>
            <person name="Chung W.-H."/>
            <person name="Park Y.S."/>
        </authorList>
    </citation>
    <scope>NUCLEOTIDE SEQUENCE [LARGE SCALE GENOMIC DNA]</scope>
    <source>
        <strain evidence="2">MME-070</strain>
    </source>
</reference>
<dbReference type="AlphaFoldDB" id="A0A6I6J6D8"/>
<dbReference type="KEGG" id="rom:EI983_07530"/>
<proteinExistence type="predicted"/>
<sequence>MASAQQPLSAIDWLDRHSTVPLAEPRLPDLNEPPVTDTATTPEVEVTALGEVRADAVGLLPTATTGLPPTLWSASSEATLRSLLSKLEAHPLPAIQALYYTLLLAEADPPHDASADAAFLRARVHALVGYGAVEPARALLERAGPRNPALFDTWLSLTLLSGDEDQPCAMLRATPQLSADFGARVYCTARAGDWDTAALTYDTATALGALKGAEADLLAQYLDPELIETLAIPEAPALPSPLVFRLFEAAGAPLSTRRLPVAFALADLRGTAGWKTELEAAERLARTGALPASRFLGLFTERQPAASGGIWDRVSAIQDFDRALFRQSVDDVRKTLPAAWDAAVSQGLQVPFAQIFSDKLQALELTDATKTLAFEIALLSSDYEVAATGHQPENARERLLVGIARGAPSAEDANTAREKAIVAGLTARGAAEDDLALLNEGKLGEAILRAAERVERGAGGASTALTDGLATLRAVGLQDAARRAALQLLLLDTGS</sequence>
<organism evidence="1 2">
    <name type="scientific">Roseovarius faecimaris</name>
    <dbReference type="NCBI Taxonomy" id="2494550"/>
    <lineage>
        <taxon>Bacteria</taxon>
        <taxon>Pseudomonadati</taxon>
        <taxon>Pseudomonadota</taxon>
        <taxon>Alphaproteobacteria</taxon>
        <taxon>Rhodobacterales</taxon>
        <taxon>Roseobacteraceae</taxon>
        <taxon>Roseovarius</taxon>
    </lineage>
</organism>
<evidence type="ECO:0000313" key="2">
    <source>
        <dbReference type="Proteomes" id="UP000428330"/>
    </source>
</evidence>
<protein>
    <submittedName>
        <fullName evidence="1">Uncharacterized protein</fullName>
    </submittedName>
</protein>
<gene>
    <name evidence="1" type="ORF">EI983_07530</name>
</gene>